<dbReference type="EMBL" id="QXTE01008253">
    <property type="protein sequence ID" value="TFJ95373.1"/>
    <property type="molecule type" value="Genomic_DNA"/>
</dbReference>
<dbReference type="AlphaFoldDB" id="A0A4D9DKF5"/>
<keyword evidence="2" id="KW-1185">Reference proteome</keyword>
<organism evidence="1 2">
    <name type="scientific">Platysternon megacephalum</name>
    <name type="common">big-headed turtle</name>
    <dbReference type="NCBI Taxonomy" id="55544"/>
    <lineage>
        <taxon>Eukaryota</taxon>
        <taxon>Metazoa</taxon>
        <taxon>Chordata</taxon>
        <taxon>Craniata</taxon>
        <taxon>Vertebrata</taxon>
        <taxon>Euteleostomi</taxon>
        <taxon>Archelosauria</taxon>
        <taxon>Testudinata</taxon>
        <taxon>Testudines</taxon>
        <taxon>Cryptodira</taxon>
        <taxon>Durocryptodira</taxon>
        <taxon>Testudinoidea</taxon>
        <taxon>Platysternidae</taxon>
        <taxon>Platysternon</taxon>
    </lineage>
</organism>
<comment type="caution">
    <text evidence="1">The sequence shown here is derived from an EMBL/GenBank/DDBJ whole genome shotgun (WGS) entry which is preliminary data.</text>
</comment>
<accession>A0A4D9DKF5</accession>
<sequence>MAAGAETFSLREVLVAFTACVSEQREVRVDPYLAGWKGLVRCSDQNRDHRELP</sequence>
<dbReference type="STRING" id="55544.A0A4D9DKF5"/>
<dbReference type="InterPro" id="IPR036497">
    <property type="entry name" value="GLTP_sf"/>
</dbReference>
<evidence type="ECO:0000313" key="2">
    <source>
        <dbReference type="Proteomes" id="UP000297703"/>
    </source>
</evidence>
<gene>
    <name evidence="1" type="ORF">DR999_PMT23097</name>
</gene>
<evidence type="ECO:0000313" key="1">
    <source>
        <dbReference type="EMBL" id="TFJ95373.1"/>
    </source>
</evidence>
<name>A0A4D9DKF5_9SAUR</name>
<dbReference type="Gene3D" id="1.10.3520.10">
    <property type="entry name" value="Glycolipid transfer protein"/>
    <property type="match status" value="1"/>
</dbReference>
<reference evidence="1 2" key="2">
    <citation type="submission" date="2019-04" db="EMBL/GenBank/DDBJ databases">
        <title>The genome sequence of big-headed turtle.</title>
        <authorList>
            <person name="Gong S."/>
        </authorList>
    </citation>
    <scope>NUCLEOTIDE SEQUENCE [LARGE SCALE GENOMIC DNA]</scope>
    <source>
        <strain evidence="1">DO16091913</strain>
        <tissue evidence="1">Muscle</tissue>
    </source>
</reference>
<protein>
    <submittedName>
        <fullName evidence="1">Filaggrin-2</fullName>
    </submittedName>
</protein>
<dbReference type="Proteomes" id="UP000297703">
    <property type="component" value="Unassembled WGS sequence"/>
</dbReference>
<proteinExistence type="predicted"/>
<reference evidence="1 2" key="1">
    <citation type="submission" date="2019-04" db="EMBL/GenBank/DDBJ databases">
        <title>Draft genome of the big-headed turtle Platysternon megacephalum.</title>
        <authorList>
            <person name="Gong S."/>
        </authorList>
    </citation>
    <scope>NUCLEOTIDE SEQUENCE [LARGE SCALE GENOMIC DNA]</scope>
    <source>
        <strain evidence="1">DO16091913</strain>
        <tissue evidence="1">Muscle</tissue>
    </source>
</reference>
<dbReference type="OrthoDB" id="116883at2759"/>